<reference evidence="3" key="1">
    <citation type="journal article" date="2023" name="Commun. Biol.">
        <title>Genome analysis of Parmales, the sister group of diatoms, reveals the evolutionary specialization of diatoms from phago-mixotrophs to photoautotrophs.</title>
        <authorList>
            <person name="Ban H."/>
            <person name="Sato S."/>
            <person name="Yoshikawa S."/>
            <person name="Yamada K."/>
            <person name="Nakamura Y."/>
            <person name="Ichinomiya M."/>
            <person name="Sato N."/>
            <person name="Blanc-Mathieu R."/>
            <person name="Endo H."/>
            <person name="Kuwata A."/>
            <person name="Ogata H."/>
        </authorList>
    </citation>
    <scope>NUCLEOTIDE SEQUENCE [LARGE SCALE GENOMIC DNA]</scope>
</reference>
<evidence type="ECO:0000256" key="1">
    <source>
        <dbReference type="SAM" id="MobiDB-lite"/>
    </source>
</evidence>
<protein>
    <submittedName>
        <fullName evidence="2">Uncharacterized protein</fullName>
    </submittedName>
</protein>
<dbReference type="OrthoDB" id="10414299at2759"/>
<evidence type="ECO:0000313" key="3">
    <source>
        <dbReference type="Proteomes" id="UP001165065"/>
    </source>
</evidence>
<sequence length="740" mass="80026">MGRDQPAEAASEPSAPSSYVSNLLASLSYPELLETLENAEASVAAKKTELSLVVSTRYPSLLAAADSTEEMMRLSKSIETTLSSLCPLLQSLQSPPPSPSPPPPVAMDTATELGKLVGVVTCDSNLNNIVSAYLRGMEILSSPPPRPPFPPLPHLLKVVLTSQLTPILQKIDSQLQSPNPPSPLDEIVSCKWKLRPQGAGEKELLQWYESERKIGLSKLLSSSADSPPLGPNAIISYVETTTKQMVELFGGKLKETCEGYRVPKDPRIIVKRNTAFLSAVKLTIDGATSEIFNSYDMESLTAIKTSLDLPATPEVNWRELQTPNYFTYLFGSTFEDSVEKFIVKNIISTIDSVLDEDYKTLEKIGSIGEGGRGAVLTVIGVVIANLMDSGLPGARSILSLNSFVSSSLGLREVLKKSAGPISGIDLKGFESAHSIGGDSTGNIGASNLVDILSLPAAPAHFKLIPRHLSHIPLPLATLLCATYLNLSDVDAVDDLLNMVTRDSVDGIVDKFLSDSSPSSQSSPPSLPLARFRDSDFRPPSAKLINLLMSTATTLIKNTTLADLLFTATSPSSYSLTKVLRSRCVHHIEASVATMYLAERAERGEDAALQDFIDISFFKFCNNEISPQLVVRLEEAKRKADPMALELANIDVNIPAIYHSHSALLNALFAPASSPTTSTTSHNKLPPSNSLFETKAKFKPFAVVTEDEEDEEERRRKRSKATTEKKESMGGMLGNLWGGLK</sequence>
<accession>A0A9W7GSH1</accession>
<evidence type="ECO:0000313" key="2">
    <source>
        <dbReference type="EMBL" id="GMI49217.1"/>
    </source>
</evidence>
<dbReference type="Pfam" id="PF08700">
    <property type="entry name" value="VPS51_Exo84_N"/>
    <property type="match status" value="1"/>
</dbReference>
<comment type="caution">
    <text evidence="2">The sequence shown here is derived from an EMBL/GenBank/DDBJ whole genome shotgun (WGS) entry which is preliminary data.</text>
</comment>
<name>A0A9W7GSH1_9STRA</name>
<feature type="region of interest" description="Disordered" evidence="1">
    <location>
        <begin position="702"/>
        <end position="740"/>
    </location>
</feature>
<gene>
    <name evidence="2" type="ORF">TrCOL_g10773</name>
</gene>
<dbReference type="Proteomes" id="UP001165065">
    <property type="component" value="Unassembled WGS sequence"/>
</dbReference>
<dbReference type="EMBL" id="BRYA01000478">
    <property type="protein sequence ID" value="GMI49217.1"/>
    <property type="molecule type" value="Genomic_DNA"/>
</dbReference>
<organism evidence="2 3">
    <name type="scientific">Triparma columacea</name>
    <dbReference type="NCBI Taxonomy" id="722753"/>
    <lineage>
        <taxon>Eukaryota</taxon>
        <taxon>Sar</taxon>
        <taxon>Stramenopiles</taxon>
        <taxon>Ochrophyta</taxon>
        <taxon>Bolidophyceae</taxon>
        <taxon>Parmales</taxon>
        <taxon>Triparmaceae</taxon>
        <taxon>Triparma</taxon>
    </lineage>
</organism>
<feature type="compositionally biased region" description="Gly residues" evidence="1">
    <location>
        <begin position="730"/>
        <end position="740"/>
    </location>
</feature>
<dbReference type="AlphaFoldDB" id="A0A9W7GSH1"/>
<proteinExistence type="predicted"/>
<keyword evidence="3" id="KW-1185">Reference proteome</keyword>